<dbReference type="KEGG" id="gsl:Gasu_04020"/>
<evidence type="ECO:0000313" key="8">
    <source>
        <dbReference type="Proteomes" id="UP000030680"/>
    </source>
</evidence>
<evidence type="ECO:0000256" key="6">
    <source>
        <dbReference type="SAM" id="Phobius"/>
    </source>
</evidence>
<sequence length="932" mass="106138">MKIQFLKQLFSRVWYETRALSWSDVPRFFIWLGKILVSRNSLVAIRITVVSLAINICVFFAVMRDRTVCYIAIMEYLIHTIAASHSHVGSVFRGGLVMAVAGLIGSVLAIVSLAMADGSGVALYFIMLVCCFLIAIIRLNPHLTPLGILANFMYGATLIFCVKTSPSRAWFVVYPTLLSAVWSGVAAALAGLLIFPKLARTQLRSNVVQNLNRSADTLERISSFVLSEDSDKENVTFTAVEDCYAIHASLLYTRTFVPLIPFEPDILHPFREEPSKLWETLIKDVDQLVLYIEAVSGILRRERLISKGSLHMLTNGSLDTLKDYFNHLCKLVTSLAECLKVGKDPSQLERLPIDLRSDMNNEVANIFKQFWINSHSRSTRQLPSSLESVSLIFFSFSLRTFDDAIAKISEDIQELYRKRQERSNIWKNLFSWLEIVWEPIEVFKRSPQLLRDVDNLKFLFRQVLSVAIIIVPSILVAGVSKADYNFTQDYNAVSAYIMVIIIYMRGVELTWYRLLLYCLTTVISSALAYAATVFAGEDPYILTLWMGLWIYAALVPTLYFPSYIIADLGFVFAQFFTISCQYGTNFTFVYPASRVVSVFAGCFVVGLVSATFWPFKASKDCQKTLIDIMEKEKQLFNDFVDHFFLCNQQVSTEGWTLTDEIAEKLSFIEGQLTKLRTVTNLDPSIGLTHPSIPKMLSAVSSIFRRLVCMKVVLSAKPELTGRYLTTVWNNYLSSMNEQYQLLKSSTTELFDSISKRFGINSSQRGDTSEIEESHERLFYAYENLFGEFRKLRMYLIEEVSKLGTRESSGDVNEFPWWDKDFPLHPDDAVRHLTFLYSLLQVLDTIDNLALVGTSLKPGNEDLRLRKSISQSIRNSVELSEPSLSGLDGTSESRGDRSLNREEREISFRQESSIFKDSREERKLTLEMGYYKV</sequence>
<dbReference type="AlphaFoldDB" id="M2XQ12"/>
<evidence type="ECO:0000256" key="4">
    <source>
        <dbReference type="ARBA" id="ARBA00023136"/>
    </source>
</evidence>
<evidence type="ECO:0000256" key="2">
    <source>
        <dbReference type="ARBA" id="ARBA00022692"/>
    </source>
</evidence>
<feature type="region of interest" description="Disordered" evidence="5">
    <location>
        <begin position="879"/>
        <end position="900"/>
    </location>
</feature>
<dbReference type="RefSeq" id="XP_005708827.1">
    <property type="nucleotide sequence ID" value="XM_005708770.1"/>
</dbReference>
<organism evidence="7 8">
    <name type="scientific">Galdieria sulphuraria</name>
    <name type="common">Red alga</name>
    <dbReference type="NCBI Taxonomy" id="130081"/>
    <lineage>
        <taxon>Eukaryota</taxon>
        <taxon>Rhodophyta</taxon>
        <taxon>Bangiophyceae</taxon>
        <taxon>Galdieriales</taxon>
        <taxon>Galdieriaceae</taxon>
        <taxon>Galdieria</taxon>
    </lineage>
</organism>
<proteinExistence type="predicted"/>
<feature type="compositionally biased region" description="Basic and acidic residues" evidence="5">
    <location>
        <begin position="890"/>
        <end position="900"/>
    </location>
</feature>
<dbReference type="OrthoDB" id="10298936at2759"/>
<evidence type="ECO:0000256" key="3">
    <source>
        <dbReference type="ARBA" id="ARBA00022989"/>
    </source>
</evidence>
<dbReference type="GO" id="GO:0016020">
    <property type="term" value="C:membrane"/>
    <property type="evidence" value="ECO:0007669"/>
    <property type="project" value="UniProtKB-SubCell"/>
</dbReference>
<reference evidence="8" key="1">
    <citation type="journal article" date="2013" name="Science">
        <title>Gene transfer from bacteria and archaea facilitated evolution of an extremophilic eukaryote.</title>
        <authorList>
            <person name="Schonknecht G."/>
            <person name="Chen W.H."/>
            <person name="Ternes C.M."/>
            <person name="Barbier G.G."/>
            <person name="Shrestha R.P."/>
            <person name="Stanke M."/>
            <person name="Brautigam A."/>
            <person name="Baker B.J."/>
            <person name="Banfield J.F."/>
            <person name="Garavito R.M."/>
            <person name="Carr K."/>
            <person name="Wilkerson C."/>
            <person name="Rensing S.A."/>
            <person name="Gagneul D."/>
            <person name="Dickenson N.E."/>
            <person name="Oesterhelt C."/>
            <person name="Lercher M.J."/>
            <person name="Weber A.P."/>
        </authorList>
    </citation>
    <scope>NUCLEOTIDE SEQUENCE [LARGE SCALE GENOMIC DNA]</scope>
    <source>
        <strain evidence="8">074W</strain>
    </source>
</reference>
<dbReference type="Gramene" id="EME32307">
    <property type="protein sequence ID" value="EME32307"/>
    <property type="gene ID" value="Gasu_04020"/>
</dbReference>
<evidence type="ECO:0000256" key="5">
    <source>
        <dbReference type="SAM" id="MobiDB-lite"/>
    </source>
</evidence>
<keyword evidence="4 6" id="KW-0472">Membrane</keyword>
<protein>
    <submittedName>
        <fullName evidence="7">Uncharacterized protein</fullName>
    </submittedName>
</protein>
<feature type="transmembrane region" description="Helical" evidence="6">
    <location>
        <begin position="458"/>
        <end position="478"/>
    </location>
</feature>
<dbReference type="EMBL" id="KB454486">
    <property type="protein sequence ID" value="EME32307.1"/>
    <property type="molecule type" value="Genomic_DNA"/>
</dbReference>
<dbReference type="Proteomes" id="UP000030680">
    <property type="component" value="Unassembled WGS sequence"/>
</dbReference>
<name>M2XQ12_GALSU</name>
<feature type="transmembrane region" description="Helical" evidence="6">
    <location>
        <begin position="43"/>
        <end position="62"/>
    </location>
</feature>
<accession>M2XQ12</accession>
<feature type="transmembrane region" description="Helical" evidence="6">
    <location>
        <begin position="96"/>
        <end position="115"/>
    </location>
</feature>
<evidence type="ECO:0000313" key="7">
    <source>
        <dbReference type="EMBL" id="EME32307.1"/>
    </source>
</evidence>
<feature type="transmembrane region" description="Helical" evidence="6">
    <location>
        <begin position="490"/>
        <end position="507"/>
    </location>
</feature>
<comment type="subcellular location">
    <subcellularLocation>
        <location evidence="1">Membrane</location>
        <topology evidence="1">Multi-pass membrane protein</topology>
    </subcellularLocation>
</comment>
<evidence type="ECO:0000256" key="1">
    <source>
        <dbReference type="ARBA" id="ARBA00004141"/>
    </source>
</evidence>
<keyword evidence="3 6" id="KW-1133">Transmembrane helix</keyword>
<dbReference type="PANTHER" id="PTHR47804">
    <property type="entry name" value="60S RIBOSOMAL PROTEIN L19"/>
    <property type="match status" value="1"/>
</dbReference>
<feature type="transmembrane region" description="Helical" evidence="6">
    <location>
        <begin position="171"/>
        <end position="195"/>
    </location>
</feature>
<dbReference type="InterPro" id="IPR052430">
    <property type="entry name" value="IVT-Associated"/>
</dbReference>
<dbReference type="GeneID" id="17090898"/>
<keyword evidence="8" id="KW-1185">Reference proteome</keyword>
<gene>
    <name evidence="7" type="ORF">Gasu_04020</name>
</gene>
<dbReference type="PANTHER" id="PTHR47804:SF3">
    <property type="entry name" value="PROTEIN BRE4"/>
    <property type="match status" value="1"/>
</dbReference>
<keyword evidence="2 6" id="KW-0812">Transmembrane</keyword>
<feature type="transmembrane region" description="Helical" evidence="6">
    <location>
        <begin position="514"/>
        <end position="534"/>
    </location>
</feature>
<feature type="transmembrane region" description="Helical" evidence="6">
    <location>
        <begin position="596"/>
        <end position="615"/>
    </location>
</feature>
<feature type="transmembrane region" description="Helical" evidence="6">
    <location>
        <begin position="121"/>
        <end position="139"/>
    </location>
</feature>